<feature type="domain" description="ChrR-like cupin" evidence="1">
    <location>
        <begin position="34"/>
        <end position="147"/>
    </location>
</feature>
<gene>
    <name evidence="2" type="ORF">ACERK3_04320</name>
</gene>
<keyword evidence="3" id="KW-1185">Reference proteome</keyword>
<protein>
    <submittedName>
        <fullName evidence="2">Cupin domain-containing protein</fullName>
    </submittedName>
</protein>
<organism evidence="2 3">
    <name type="scientific">Natronomicrosphaera hydrolytica</name>
    <dbReference type="NCBI Taxonomy" id="3242702"/>
    <lineage>
        <taxon>Bacteria</taxon>
        <taxon>Pseudomonadati</taxon>
        <taxon>Planctomycetota</taxon>
        <taxon>Phycisphaerae</taxon>
        <taxon>Phycisphaerales</taxon>
        <taxon>Phycisphaeraceae</taxon>
        <taxon>Natronomicrosphaera</taxon>
    </lineage>
</organism>
<evidence type="ECO:0000313" key="3">
    <source>
        <dbReference type="Proteomes" id="UP001575105"/>
    </source>
</evidence>
<accession>A0ABV4U1N8</accession>
<dbReference type="PROSITE" id="PS51257">
    <property type="entry name" value="PROKAR_LIPOPROTEIN"/>
    <property type="match status" value="1"/>
</dbReference>
<dbReference type="InterPro" id="IPR025979">
    <property type="entry name" value="ChrR-like_cupin_dom"/>
</dbReference>
<reference evidence="2 3" key="1">
    <citation type="submission" date="2024-08" db="EMBL/GenBank/DDBJ databases">
        <title>Whole-genome sequencing of halo(alkali)philic microorganisms from hypersaline lakes.</title>
        <authorList>
            <person name="Sorokin D.Y."/>
            <person name="Merkel A.Y."/>
            <person name="Messina E."/>
            <person name="Yakimov M."/>
        </authorList>
    </citation>
    <scope>NUCLEOTIDE SEQUENCE [LARGE SCALE GENOMIC DNA]</scope>
    <source>
        <strain evidence="2 3">AB-hyl4</strain>
    </source>
</reference>
<comment type="caution">
    <text evidence="2">The sequence shown here is derived from an EMBL/GenBank/DDBJ whole genome shotgun (WGS) entry which is preliminary data.</text>
</comment>
<dbReference type="Gene3D" id="2.60.120.10">
    <property type="entry name" value="Jelly Rolls"/>
    <property type="match status" value="1"/>
</dbReference>
<name>A0ABV4U1N8_9BACT</name>
<proteinExistence type="predicted"/>
<evidence type="ECO:0000313" key="2">
    <source>
        <dbReference type="EMBL" id="MFA9477515.1"/>
    </source>
</evidence>
<evidence type="ECO:0000259" key="1">
    <source>
        <dbReference type="Pfam" id="PF12973"/>
    </source>
</evidence>
<dbReference type="Proteomes" id="UP001575105">
    <property type="component" value="Unassembled WGS sequence"/>
</dbReference>
<dbReference type="Pfam" id="PF12973">
    <property type="entry name" value="Cupin_7"/>
    <property type="match status" value="1"/>
</dbReference>
<sequence length="183" mass="19433">MQRTAWLLMATASLTLGCEGLQSPAGLDHVHEVAAVTPEQVAWSPAPEVVPEGAELAVLEGDPAEAEPFVVRMRMPDGYNFPAHSHPHAERVTVIEGTMHLAMGHRLDRDAAEAYPTGSYVAIPTDEPHQVWAEEQLVIQVTGVGPLEVDYVDPADDPRTGQTAAVGGGCPLCQLAAASEPSR</sequence>
<dbReference type="InterPro" id="IPR011051">
    <property type="entry name" value="RmlC_Cupin_sf"/>
</dbReference>
<dbReference type="EMBL" id="JBGUBD010000002">
    <property type="protein sequence ID" value="MFA9477515.1"/>
    <property type="molecule type" value="Genomic_DNA"/>
</dbReference>
<dbReference type="RefSeq" id="WP_425344437.1">
    <property type="nucleotide sequence ID" value="NZ_JBGUBD010000002.1"/>
</dbReference>
<dbReference type="SUPFAM" id="SSF51182">
    <property type="entry name" value="RmlC-like cupins"/>
    <property type="match status" value="1"/>
</dbReference>
<dbReference type="InterPro" id="IPR014710">
    <property type="entry name" value="RmlC-like_jellyroll"/>
</dbReference>
<dbReference type="CDD" id="cd06989">
    <property type="entry name" value="cupin_DRT102"/>
    <property type="match status" value="1"/>
</dbReference>